<dbReference type="PANTHER" id="PTHR41349:SF1">
    <property type="entry name" value="PROTEIN CBG08683"/>
    <property type="match status" value="1"/>
</dbReference>
<keyword evidence="4" id="KW-0572">Peptidoglycan-anchor</keyword>
<dbReference type="SUPFAM" id="SSF56219">
    <property type="entry name" value="DNase I-like"/>
    <property type="match status" value="1"/>
</dbReference>
<feature type="transmembrane region" description="Helical" evidence="6">
    <location>
        <begin position="607"/>
        <end position="624"/>
    </location>
</feature>
<dbReference type="InterPro" id="IPR036691">
    <property type="entry name" value="Endo/exonu/phosph_ase_sf"/>
</dbReference>
<accession>A0AAU7W036</accession>
<evidence type="ECO:0000256" key="2">
    <source>
        <dbReference type="ARBA" id="ARBA00022525"/>
    </source>
</evidence>
<keyword evidence="6" id="KW-0812">Transmembrane</keyword>
<evidence type="ECO:0000256" key="7">
    <source>
        <dbReference type="SAM" id="SignalP"/>
    </source>
</evidence>
<dbReference type="AlphaFoldDB" id="A0AAU7W036"/>
<dbReference type="NCBIfam" id="TIGR01167">
    <property type="entry name" value="LPXTG_anchor"/>
    <property type="match status" value="1"/>
</dbReference>
<keyword evidence="9" id="KW-0378">Hydrolase</keyword>
<dbReference type="PROSITE" id="PS50847">
    <property type="entry name" value="GRAM_POS_ANCHORING"/>
    <property type="match status" value="1"/>
</dbReference>
<feature type="chain" id="PRO_5044009043" evidence="7">
    <location>
        <begin position="34"/>
        <end position="629"/>
    </location>
</feature>
<evidence type="ECO:0000256" key="5">
    <source>
        <dbReference type="SAM" id="MobiDB-lite"/>
    </source>
</evidence>
<evidence type="ECO:0000313" key="9">
    <source>
        <dbReference type="EMBL" id="XBX80011.1"/>
    </source>
</evidence>
<evidence type="ECO:0000256" key="1">
    <source>
        <dbReference type="ARBA" id="ARBA00022512"/>
    </source>
</evidence>
<reference evidence="9" key="1">
    <citation type="submission" date="2024-06" db="EMBL/GenBank/DDBJ databases">
        <title>Draft genome sequence of Microbacterium sp. strain A8/3-1, isolated from Oxytropis tragacanthoides Fisch. ex DC. Root nodules in the Altai region of Russia.</title>
        <authorList>
            <person name="Sazanova A."/>
            <person name="Guro P."/>
            <person name="Kuznetsova I."/>
            <person name="Belimov A."/>
            <person name="Safronova V."/>
        </authorList>
    </citation>
    <scope>NUCLEOTIDE SEQUENCE</scope>
    <source>
        <strain evidence="9">A8/3-1</strain>
    </source>
</reference>
<proteinExistence type="predicted"/>
<dbReference type="InterPro" id="IPR006311">
    <property type="entry name" value="TAT_signal"/>
</dbReference>
<dbReference type="GO" id="GO:0004519">
    <property type="term" value="F:endonuclease activity"/>
    <property type="evidence" value="ECO:0007669"/>
    <property type="project" value="UniProtKB-KW"/>
</dbReference>
<keyword evidence="9" id="KW-0540">Nuclease</keyword>
<feature type="compositionally biased region" description="Gly residues" evidence="5">
    <location>
        <begin position="573"/>
        <end position="587"/>
    </location>
</feature>
<keyword evidence="6" id="KW-1133">Transmembrane helix</keyword>
<evidence type="ECO:0000259" key="8">
    <source>
        <dbReference type="PROSITE" id="PS50847"/>
    </source>
</evidence>
<feature type="domain" description="Gram-positive cocci surface proteins LPxTG" evidence="8">
    <location>
        <begin position="597"/>
        <end position="629"/>
    </location>
</feature>
<protein>
    <submittedName>
        <fullName evidence="9">Endonuclease/exonuclease/phosphatase family protein</fullName>
    </submittedName>
</protein>
<dbReference type="InterPro" id="IPR005135">
    <property type="entry name" value="Endo/exonuclease/phosphatase"/>
</dbReference>
<name>A0AAU7W036_9MICO</name>
<gene>
    <name evidence="9" type="ORF">ABS642_07975</name>
</gene>
<evidence type="ECO:0000256" key="3">
    <source>
        <dbReference type="ARBA" id="ARBA00022729"/>
    </source>
</evidence>
<keyword evidence="3 7" id="KW-0732">Signal</keyword>
<dbReference type="RefSeq" id="WP_350352906.1">
    <property type="nucleotide sequence ID" value="NZ_CP158357.1"/>
</dbReference>
<dbReference type="EMBL" id="CP158357">
    <property type="protein sequence ID" value="XBX80011.1"/>
    <property type="molecule type" value="Genomic_DNA"/>
</dbReference>
<sequence length="629" mass="65625">MTSPSHRSRRGFLALLGAGVAFAGLLVAPAAHAADSSLAVDTSSIRTDETVTISFDAGESVHDRNWVGIYRDGAIPGGPASLDWRYVPEASGDLTWGPSARDGWTRNTASMGAGEYDIYLLEDDGYGILAGPIDLTVTEAATEPPRPPAEPKPAVDGVSELNVLTFNVWHGGTQVADGAQQIADIIEQTDADVTFLPEVGDAPSQVAALLGYDHLTATDTGIVSRYPIVSTDTVGRWWSKAVIDVNGTEVVVYGGHLEYRWYTTYLPRGYGGEIHGDWPGGWDTWDKLDAPVTDVEAILAANLQSGRPDAAAELLADIDAERTAGRISVVGGDFNEPPSQDWTAATADLFDHNGVVIPWQTTQTLLDGGLVDAFRAVHPDPAANPGFTWPSDNPLFPTSSLTWAPEADERDRIDYIFATPDARLAIDGSTVVGPQSTIVRNERVVDDSADEIFTPDAVWPSDHKAVLANFSICDDGCVPPEPEPEAALGLGSASVAAGAQLTITGTDFAADAELRVELRSTPVTLGTVTTDAAGAFRLAVTIPEGTAPGAHSIVVIEPDGTETSAALTVTAVPGGGQPGGQPGGGATTPGTGAADALATTGADSTPFLFAALLLLAAGLAFVAMRRRRV</sequence>
<keyword evidence="6" id="KW-0472">Membrane</keyword>
<dbReference type="PANTHER" id="PTHR41349">
    <property type="match status" value="1"/>
</dbReference>
<dbReference type="PROSITE" id="PS51318">
    <property type="entry name" value="TAT"/>
    <property type="match status" value="1"/>
</dbReference>
<keyword evidence="2" id="KW-0964">Secreted</keyword>
<dbReference type="InterPro" id="IPR013783">
    <property type="entry name" value="Ig-like_fold"/>
</dbReference>
<keyword evidence="9" id="KW-0255">Endonuclease</keyword>
<dbReference type="Pfam" id="PF03372">
    <property type="entry name" value="Exo_endo_phos"/>
    <property type="match status" value="1"/>
</dbReference>
<dbReference type="Gene3D" id="2.60.40.10">
    <property type="entry name" value="Immunoglobulins"/>
    <property type="match status" value="1"/>
</dbReference>
<dbReference type="Gene3D" id="3.60.10.10">
    <property type="entry name" value="Endonuclease/exonuclease/phosphatase"/>
    <property type="match status" value="1"/>
</dbReference>
<feature type="signal peptide" evidence="7">
    <location>
        <begin position="1"/>
        <end position="33"/>
    </location>
</feature>
<keyword evidence="1" id="KW-0134">Cell wall</keyword>
<organism evidence="9">
    <name type="scientific">Microbacterium sp. A8/3-1</name>
    <dbReference type="NCBI Taxonomy" id="3160749"/>
    <lineage>
        <taxon>Bacteria</taxon>
        <taxon>Bacillati</taxon>
        <taxon>Actinomycetota</taxon>
        <taxon>Actinomycetes</taxon>
        <taxon>Micrococcales</taxon>
        <taxon>Microbacteriaceae</taxon>
        <taxon>Microbacterium</taxon>
    </lineage>
</organism>
<dbReference type="InterPro" id="IPR019931">
    <property type="entry name" value="LPXTG_anchor"/>
</dbReference>
<feature type="region of interest" description="Disordered" evidence="5">
    <location>
        <begin position="573"/>
        <end position="592"/>
    </location>
</feature>
<evidence type="ECO:0000256" key="6">
    <source>
        <dbReference type="SAM" id="Phobius"/>
    </source>
</evidence>
<evidence type="ECO:0000256" key="4">
    <source>
        <dbReference type="ARBA" id="ARBA00023088"/>
    </source>
</evidence>
<dbReference type="GO" id="GO:0005975">
    <property type="term" value="P:carbohydrate metabolic process"/>
    <property type="evidence" value="ECO:0007669"/>
    <property type="project" value="UniProtKB-ARBA"/>
</dbReference>